<protein>
    <recommendedName>
        <fullName evidence="2 7">DNA repair protein RecO</fullName>
    </recommendedName>
    <alternativeName>
        <fullName evidence="6 7">Recombination protein O</fullName>
    </alternativeName>
</protein>
<dbReference type="AlphaFoldDB" id="A0A0G1NEZ1"/>
<dbReference type="GO" id="GO:0043590">
    <property type="term" value="C:bacterial nucleoid"/>
    <property type="evidence" value="ECO:0007669"/>
    <property type="project" value="TreeGrafter"/>
</dbReference>
<sequence length="222" mass="24803">MRTRAIIIKKQPVKEHDQLISCYTEEFGKLTAMAKGSLKKESIQAMHVDLFNLVDFDLVSGRATPIIAGAQLENGHGFIKSNLNALAAAYFFLEAIDKIVFDNEKDPLLWRFIENVFRLLDKKVKEGENDFSEFIHEKQAELLKIMGYAPNLSECCLCLSPTSGNHRAYSQDLGGALCSDCFLSGQKGIFIKMNDSSVSEIIFQGIAEKKFDSLNLIKAVTI</sequence>
<dbReference type="Gene3D" id="2.40.50.140">
    <property type="entry name" value="Nucleic acid-binding proteins"/>
    <property type="match status" value="1"/>
</dbReference>
<feature type="domain" description="DNA replication/recombination mediator RecO N-terminal" evidence="8">
    <location>
        <begin position="2"/>
        <end position="62"/>
    </location>
</feature>
<accession>A0A0G1NEZ1</accession>
<name>A0A0G1NEZ1_9BACT</name>
<comment type="caution">
    <text evidence="9">The sequence shown here is derived from an EMBL/GenBank/DDBJ whole genome shotgun (WGS) entry which is preliminary data.</text>
</comment>
<evidence type="ECO:0000313" key="9">
    <source>
        <dbReference type="EMBL" id="KKT82764.1"/>
    </source>
</evidence>
<evidence type="ECO:0000256" key="1">
    <source>
        <dbReference type="ARBA" id="ARBA00007452"/>
    </source>
</evidence>
<dbReference type="EMBL" id="LCJR01000001">
    <property type="protein sequence ID" value="KKT82764.1"/>
    <property type="molecule type" value="Genomic_DNA"/>
</dbReference>
<keyword evidence="3 7" id="KW-0227">DNA damage</keyword>
<dbReference type="GO" id="GO:0006302">
    <property type="term" value="P:double-strand break repair"/>
    <property type="evidence" value="ECO:0007669"/>
    <property type="project" value="TreeGrafter"/>
</dbReference>
<dbReference type="GO" id="GO:0006310">
    <property type="term" value="P:DNA recombination"/>
    <property type="evidence" value="ECO:0007669"/>
    <property type="project" value="UniProtKB-UniRule"/>
</dbReference>
<evidence type="ECO:0000256" key="4">
    <source>
        <dbReference type="ARBA" id="ARBA00023172"/>
    </source>
</evidence>
<keyword evidence="4 7" id="KW-0233">DNA recombination</keyword>
<evidence type="ECO:0000256" key="2">
    <source>
        <dbReference type="ARBA" id="ARBA00021310"/>
    </source>
</evidence>
<dbReference type="SUPFAM" id="SSF50249">
    <property type="entry name" value="Nucleic acid-binding proteins"/>
    <property type="match status" value="1"/>
</dbReference>
<dbReference type="SUPFAM" id="SSF57863">
    <property type="entry name" value="ArfGap/RecO-like zinc finger"/>
    <property type="match status" value="1"/>
</dbReference>
<proteinExistence type="inferred from homology"/>
<evidence type="ECO:0000256" key="5">
    <source>
        <dbReference type="ARBA" id="ARBA00023204"/>
    </source>
</evidence>
<evidence type="ECO:0000259" key="8">
    <source>
        <dbReference type="Pfam" id="PF11967"/>
    </source>
</evidence>
<evidence type="ECO:0000256" key="7">
    <source>
        <dbReference type="HAMAP-Rule" id="MF_00201"/>
    </source>
</evidence>
<dbReference type="HAMAP" id="MF_00201">
    <property type="entry name" value="RecO"/>
    <property type="match status" value="1"/>
</dbReference>
<evidence type="ECO:0000256" key="3">
    <source>
        <dbReference type="ARBA" id="ARBA00022763"/>
    </source>
</evidence>
<organism evidence="9 10">
    <name type="scientific">Candidatus Yanofskybacteria bacterium GW2011_GWA2_44_9</name>
    <dbReference type="NCBI Taxonomy" id="1619025"/>
    <lineage>
        <taxon>Bacteria</taxon>
        <taxon>Candidatus Yanofskyibacteriota</taxon>
    </lineage>
</organism>
<reference evidence="9 10" key="1">
    <citation type="journal article" date="2015" name="Nature">
        <title>rRNA introns, odd ribosomes, and small enigmatic genomes across a large radiation of phyla.</title>
        <authorList>
            <person name="Brown C.T."/>
            <person name="Hug L.A."/>
            <person name="Thomas B.C."/>
            <person name="Sharon I."/>
            <person name="Castelle C.J."/>
            <person name="Singh A."/>
            <person name="Wilkins M.J."/>
            <person name="Williams K.H."/>
            <person name="Banfield J.F."/>
        </authorList>
    </citation>
    <scope>NUCLEOTIDE SEQUENCE [LARGE SCALE GENOMIC DNA]</scope>
</reference>
<dbReference type="Proteomes" id="UP000034032">
    <property type="component" value="Unassembled WGS sequence"/>
</dbReference>
<dbReference type="PANTHER" id="PTHR33991:SF1">
    <property type="entry name" value="DNA REPAIR PROTEIN RECO"/>
    <property type="match status" value="1"/>
</dbReference>
<dbReference type="InterPro" id="IPR037278">
    <property type="entry name" value="ARFGAP/RecO"/>
</dbReference>
<dbReference type="NCBIfam" id="TIGR00613">
    <property type="entry name" value="reco"/>
    <property type="match status" value="1"/>
</dbReference>
<dbReference type="InterPro" id="IPR012340">
    <property type="entry name" value="NA-bd_OB-fold"/>
</dbReference>
<comment type="similarity">
    <text evidence="1 7">Belongs to the RecO family.</text>
</comment>
<dbReference type="Pfam" id="PF11967">
    <property type="entry name" value="RecO_N"/>
    <property type="match status" value="1"/>
</dbReference>
<dbReference type="Pfam" id="PF02565">
    <property type="entry name" value="RecO_C"/>
    <property type="match status" value="1"/>
</dbReference>
<gene>
    <name evidence="7" type="primary">recO</name>
    <name evidence="9" type="ORF">UW79_C0001G0020</name>
</gene>
<dbReference type="InterPro" id="IPR003717">
    <property type="entry name" value="RecO"/>
</dbReference>
<dbReference type="PANTHER" id="PTHR33991">
    <property type="entry name" value="DNA REPAIR PROTEIN RECO"/>
    <property type="match status" value="1"/>
</dbReference>
<evidence type="ECO:0000256" key="6">
    <source>
        <dbReference type="ARBA" id="ARBA00033409"/>
    </source>
</evidence>
<comment type="function">
    <text evidence="7">Involved in DNA repair and RecF pathway recombination.</text>
</comment>
<keyword evidence="5 7" id="KW-0234">DNA repair</keyword>
<dbReference type="InterPro" id="IPR042242">
    <property type="entry name" value="RecO_C"/>
</dbReference>
<evidence type="ECO:0000313" key="10">
    <source>
        <dbReference type="Proteomes" id="UP000034032"/>
    </source>
</evidence>
<dbReference type="Gene3D" id="1.20.1440.120">
    <property type="entry name" value="Recombination protein O, C-terminal domain"/>
    <property type="match status" value="1"/>
</dbReference>
<dbReference type="InterPro" id="IPR022572">
    <property type="entry name" value="DNA_rep/recomb_RecO_N"/>
</dbReference>